<comment type="similarity">
    <text evidence="2 7">Belongs to the cytochrome P450 family.</text>
</comment>
<evidence type="ECO:0000313" key="10">
    <source>
        <dbReference type="Proteomes" id="UP001140453"/>
    </source>
</evidence>
<keyword evidence="8" id="KW-0732">Signal</keyword>
<dbReference type="InterPro" id="IPR036396">
    <property type="entry name" value="Cyt_P450_sf"/>
</dbReference>
<comment type="cofactor">
    <cofactor evidence="1 6">
        <name>heme</name>
        <dbReference type="ChEBI" id="CHEBI:30413"/>
    </cofactor>
</comment>
<dbReference type="PANTHER" id="PTHR24305:SF210">
    <property type="entry name" value="CYTOCHROME P450 MONOOXYGENASE ASQL-RELATED"/>
    <property type="match status" value="1"/>
</dbReference>
<dbReference type="GO" id="GO:0016705">
    <property type="term" value="F:oxidoreductase activity, acting on paired donors, with incorporation or reduction of molecular oxygen"/>
    <property type="evidence" value="ECO:0007669"/>
    <property type="project" value="InterPro"/>
</dbReference>
<protein>
    <recommendedName>
        <fullName evidence="11">Cytochrome P450</fullName>
    </recommendedName>
</protein>
<dbReference type="InterPro" id="IPR001128">
    <property type="entry name" value="Cyt_P450"/>
</dbReference>
<feature type="signal peptide" evidence="8">
    <location>
        <begin position="1"/>
        <end position="17"/>
    </location>
</feature>
<keyword evidence="7" id="KW-0560">Oxidoreductase</keyword>
<evidence type="ECO:0008006" key="11">
    <source>
        <dbReference type="Google" id="ProtNLM"/>
    </source>
</evidence>
<dbReference type="PANTHER" id="PTHR24305">
    <property type="entry name" value="CYTOCHROME P450"/>
    <property type="match status" value="1"/>
</dbReference>
<accession>A0A9W8YLT6</accession>
<evidence type="ECO:0000256" key="8">
    <source>
        <dbReference type="SAM" id="SignalP"/>
    </source>
</evidence>
<evidence type="ECO:0000256" key="1">
    <source>
        <dbReference type="ARBA" id="ARBA00001971"/>
    </source>
</evidence>
<organism evidence="9 10">
    <name type="scientific">Gnomoniopsis smithogilvyi</name>
    <dbReference type="NCBI Taxonomy" id="1191159"/>
    <lineage>
        <taxon>Eukaryota</taxon>
        <taxon>Fungi</taxon>
        <taxon>Dikarya</taxon>
        <taxon>Ascomycota</taxon>
        <taxon>Pezizomycotina</taxon>
        <taxon>Sordariomycetes</taxon>
        <taxon>Sordariomycetidae</taxon>
        <taxon>Diaporthales</taxon>
        <taxon>Gnomoniaceae</taxon>
        <taxon>Gnomoniopsis</taxon>
    </lineage>
</organism>
<dbReference type="Gene3D" id="1.10.630.10">
    <property type="entry name" value="Cytochrome P450"/>
    <property type="match status" value="1"/>
</dbReference>
<reference evidence="9" key="1">
    <citation type="submission" date="2022-10" db="EMBL/GenBank/DDBJ databases">
        <title>Tapping the CABI collections for fungal endophytes: first genome assemblies for Collariella, Neodidymelliopsis, Ascochyta clinopodiicola, Didymella pomorum, Didymosphaeria variabile, Neocosmospora piperis and Neocucurbitaria cava.</title>
        <authorList>
            <person name="Hill R."/>
        </authorList>
    </citation>
    <scope>NUCLEOTIDE SEQUENCE</scope>
    <source>
        <strain evidence="9">IMI 355082</strain>
    </source>
</reference>
<evidence type="ECO:0000256" key="3">
    <source>
        <dbReference type="ARBA" id="ARBA00022617"/>
    </source>
</evidence>
<dbReference type="GO" id="GO:0020037">
    <property type="term" value="F:heme binding"/>
    <property type="evidence" value="ECO:0007669"/>
    <property type="project" value="InterPro"/>
</dbReference>
<keyword evidence="10" id="KW-1185">Reference proteome</keyword>
<evidence type="ECO:0000256" key="7">
    <source>
        <dbReference type="RuleBase" id="RU000461"/>
    </source>
</evidence>
<keyword evidence="7" id="KW-0503">Monooxygenase</keyword>
<evidence type="ECO:0000313" key="9">
    <source>
        <dbReference type="EMBL" id="KAJ4387223.1"/>
    </source>
</evidence>
<dbReference type="Pfam" id="PF00067">
    <property type="entry name" value="p450"/>
    <property type="match status" value="1"/>
</dbReference>
<dbReference type="InterPro" id="IPR002401">
    <property type="entry name" value="Cyt_P450_E_grp-I"/>
</dbReference>
<dbReference type="Proteomes" id="UP001140453">
    <property type="component" value="Unassembled WGS sequence"/>
</dbReference>
<evidence type="ECO:0000256" key="5">
    <source>
        <dbReference type="ARBA" id="ARBA00023004"/>
    </source>
</evidence>
<keyword evidence="4 6" id="KW-0479">Metal-binding</keyword>
<name>A0A9W8YLT6_9PEZI</name>
<dbReference type="GO" id="GO:0005506">
    <property type="term" value="F:iron ion binding"/>
    <property type="evidence" value="ECO:0007669"/>
    <property type="project" value="InterPro"/>
</dbReference>
<sequence length="502" mass="56209">MAFLLLTLILGSILANALYNVFSHPLRRFPGPLLARATRLFYSYYRSIGKLEIKTQELHKKYGNVVRIAPDELSFVSGASWADIYGSKSSGGKQLAKEPFFYLGAMAPNGEKNLGASSDNDHARIRGVLSHAFSEKALHSQERVLNDHVTHMTHRIQQLGGAQTDAVRWLQHCTYDIITDLSLGSSAGALDCDTWNPSAHLVFESVKEGIAAIEVLRFLPFRSLLVRLLMKVFGASRRQVFDTAVEKARVRMATGNYERADFMSYILRANKTSKELTAAEMTANVALLLDVGSETTASLLSGCLFYVTRDSTILNRLTREIRDVFETSEQITLKRLATLPYLHAVLQEALRLYPPVAGATPRMTPPSGASIDGHFVPGNMTVAINQYAAYRVDTNFADPLEFNPGRWLGESDFSCDKREVVQPFSLGPRNCLGRNLAWAEMRLIIGNLIWAFDLELTVTSENWSDQRTWFIWDKPALLIRFQPRGFVDQTTMEALPRPNVLL</sequence>
<evidence type="ECO:0000256" key="2">
    <source>
        <dbReference type="ARBA" id="ARBA00010617"/>
    </source>
</evidence>
<dbReference type="PRINTS" id="PR00463">
    <property type="entry name" value="EP450I"/>
</dbReference>
<dbReference type="OrthoDB" id="1470350at2759"/>
<dbReference type="PROSITE" id="PS00086">
    <property type="entry name" value="CYTOCHROME_P450"/>
    <property type="match status" value="1"/>
</dbReference>
<proteinExistence type="inferred from homology"/>
<dbReference type="PRINTS" id="PR00385">
    <property type="entry name" value="P450"/>
</dbReference>
<dbReference type="InterPro" id="IPR050121">
    <property type="entry name" value="Cytochrome_P450_monoxygenase"/>
</dbReference>
<feature type="binding site" description="axial binding residue" evidence="6">
    <location>
        <position position="431"/>
    </location>
    <ligand>
        <name>heme</name>
        <dbReference type="ChEBI" id="CHEBI:30413"/>
    </ligand>
    <ligandPart>
        <name>Fe</name>
        <dbReference type="ChEBI" id="CHEBI:18248"/>
    </ligandPart>
</feature>
<dbReference type="SUPFAM" id="SSF48264">
    <property type="entry name" value="Cytochrome P450"/>
    <property type="match status" value="1"/>
</dbReference>
<dbReference type="InterPro" id="IPR017972">
    <property type="entry name" value="Cyt_P450_CS"/>
</dbReference>
<comment type="caution">
    <text evidence="9">The sequence shown here is derived from an EMBL/GenBank/DDBJ whole genome shotgun (WGS) entry which is preliminary data.</text>
</comment>
<dbReference type="GO" id="GO:0004497">
    <property type="term" value="F:monooxygenase activity"/>
    <property type="evidence" value="ECO:0007669"/>
    <property type="project" value="UniProtKB-KW"/>
</dbReference>
<evidence type="ECO:0000256" key="6">
    <source>
        <dbReference type="PIRSR" id="PIRSR602401-1"/>
    </source>
</evidence>
<keyword evidence="3 6" id="KW-0349">Heme</keyword>
<evidence type="ECO:0000256" key="4">
    <source>
        <dbReference type="ARBA" id="ARBA00022723"/>
    </source>
</evidence>
<keyword evidence="5 6" id="KW-0408">Iron</keyword>
<dbReference type="CDD" id="cd11058">
    <property type="entry name" value="CYP60B-like"/>
    <property type="match status" value="1"/>
</dbReference>
<feature type="chain" id="PRO_5040923724" description="Cytochrome P450" evidence="8">
    <location>
        <begin position="18"/>
        <end position="502"/>
    </location>
</feature>
<dbReference type="AlphaFoldDB" id="A0A9W8YLT6"/>
<dbReference type="EMBL" id="JAPEVB010000005">
    <property type="protein sequence ID" value="KAJ4387223.1"/>
    <property type="molecule type" value="Genomic_DNA"/>
</dbReference>
<gene>
    <name evidence="9" type="ORF">N0V93_007812</name>
</gene>